<dbReference type="PANTHER" id="PTHR20857">
    <property type="entry name" value="THIAMINE-PHOSPHATE PYROPHOSPHORYLASE"/>
    <property type="match status" value="1"/>
</dbReference>
<proteinExistence type="predicted"/>
<dbReference type="GO" id="GO:0004789">
    <property type="term" value="F:thiamine-phosphate diphosphorylase activity"/>
    <property type="evidence" value="ECO:0007669"/>
    <property type="project" value="TreeGrafter"/>
</dbReference>
<dbReference type="Proteomes" id="UP000216446">
    <property type="component" value="Unassembled WGS sequence"/>
</dbReference>
<dbReference type="InterPro" id="IPR022998">
    <property type="entry name" value="ThiamineP_synth_TenI"/>
</dbReference>
<sequence>MLIADGFASGRGEGPLAQTPERVRKLAAEAVATGVRWVMLRDHAADDAVFFRAAGRVVERLRDITPEVRIAVNRRPETARRLRADLHVGARGSALGVGSMVANALETAAVVGVSAHVPDEIAQAAASGASYALFSPVYRTSSHPEAAPAGLARLRAACEAAPEAFPVLALGGLTPSRVAECRAAGAHGIAVLSAILDAHRPARAVQGFLDAVSA</sequence>
<evidence type="ECO:0000256" key="2">
    <source>
        <dbReference type="ARBA" id="ARBA00022977"/>
    </source>
</evidence>
<dbReference type="AlphaFoldDB" id="A0A259TWV0"/>
<evidence type="ECO:0000259" key="3">
    <source>
        <dbReference type="Pfam" id="PF02581"/>
    </source>
</evidence>
<dbReference type="SUPFAM" id="SSF51391">
    <property type="entry name" value="Thiamin phosphate synthase"/>
    <property type="match status" value="1"/>
</dbReference>
<gene>
    <name evidence="4" type="ORF">BSZ36_04070</name>
</gene>
<protein>
    <recommendedName>
        <fullName evidence="3">Thiamine phosphate synthase/TenI domain-containing protein</fullName>
    </recommendedName>
</protein>
<evidence type="ECO:0000313" key="4">
    <source>
        <dbReference type="EMBL" id="OZC02235.1"/>
    </source>
</evidence>
<organism evidence="4 5">
    <name type="scientific">Rubricoccus marinus</name>
    <dbReference type="NCBI Taxonomy" id="716817"/>
    <lineage>
        <taxon>Bacteria</taxon>
        <taxon>Pseudomonadati</taxon>
        <taxon>Rhodothermota</taxon>
        <taxon>Rhodothermia</taxon>
        <taxon>Rhodothermales</taxon>
        <taxon>Rubricoccaceae</taxon>
        <taxon>Rubricoccus</taxon>
    </lineage>
</organism>
<dbReference type="InterPro" id="IPR036206">
    <property type="entry name" value="ThiamineP_synth_sf"/>
</dbReference>
<keyword evidence="5" id="KW-1185">Reference proteome</keyword>
<dbReference type="InParanoid" id="A0A259TWV0"/>
<dbReference type="Gene3D" id="3.20.20.70">
    <property type="entry name" value="Aldolase class I"/>
    <property type="match status" value="1"/>
</dbReference>
<accession>A0A259TWV0</accession>
<dbReference type="GO" id="GO:0009228">
    <property type="term" value="P:thiamine biosynthetic process"/>
    <property type="evidence" value="ECO:0007669"/>
    <property type="project" value="UniProtKB-KW"/>
</dbReference>
<comment type="caution">
    <text evidence="4">The sequence shown here is derived from an EMBL/GenBank/DDBJ whole genome shotgun (WGS) entry which is preliminary data.</text>
</comment>
<dbReference type="CDD" id="cd00564">
    <property type="entry name" value="TMP_TenI"/>
    <property type="match status" value="1"/>
</dbReference>
<feature type="domain" description="Thiamine phosphate synthase/TenI" evidence="3">
    <location>
        <begin position="22"/>
        <end position="195"/>
    </location>
</feature>
<dbReference type="GO" id="GO:0005737">
    <property type="term" value="C:cytoplasm"/>
    <property type="evidence" value="ECO:0007669"/>
    <property type="project" value="TreeGrafter"/>
</dbReference>
<dbReference type="Pfam" id="PF02581">
    <property type="entry name" value="TMP-TENI"/>
    <property type="match status" value="1"/>
</dbReference>
<comment type="pathway">
    <text evidence="1">Cofactor biosynthesis; thiamine diphosphate biosynthesis.</text>
</comment>
<dbReference type="InterPro" id="IPR013785">
    <property type="entry name" value="Aldolase_TIM"/>
</dbReference>
<dbReference type="PANTHER" id="PTHR20857:SF23">
    <property type="entry name" value="THIAMINE BIOSYNTHETIC BIFUNCTIONAL ENZYME"/>
    <property type="match status" value="1"/>
</dbReference>
<dbReference type="EMBL" id="MQWB01000001">
    <property type="protein sequence ID" value="OZC02235.1"/>
    <property type="molecule type" value="Genomic_DNA"/>
</dbReference>
<reference evidence="4 5" key="1">
    <citation type="submission" date="2016-11" db="EMBL/GenBank/DDBJ databases">
        <title>Study of marine rhodopsin-containing bacteria.</title>
        <authorList>
            <person name="Yoshizawa S."/>
            <person name="Kumagai Y."/>
            <person name="Kogure K."/>
        </authorList>
    </citation>
    <scope>NUCLEOTIDE SEQUENCE [LARGE SCALE GENOMIC DNA]</scope>
    <source>
        <strain evidence="4 5">SG-29</strain>
    </source>
</reference>
<name>A0A259TWV0_9BACT</name>
<evidence type="ECO:0000256" key="1">
    <source>
        <dbReference type="ARBA" id="ARBA00004948"/>
    </source>
</evidence>
<keyword evidence="2" id="KW-0784">Thiamine biosynthesis</keyword>
<evidence type="ECO:0000313" key="5">
    <source>
        <dbReference type="Proteomes" id="UP000216446"/>
    </source>
</evidence>